<dbReference type="EMBL" id="DWYR01000007">
    <property type="protein sequence ID" value="HJA98312.1"/>
    <property type="molecule type" value="Genomic_DNA"/>
</dbReference>
<name>A0A9D2IDX1_9BACT</name>
<reference evidence="2" key="1">
    <citation type="journal article" date="2021" name="PeerJ">
        <title>Extensive microbial diversity within the chicken gut microbiome revealed by metagenomics and culture.</title>
        <authorList>
            <person name="Gilroy R."/>
            <person name="Ravi A."/>
            <person name="Getino M."/>
            <person name="Pursley I."/>
            <person name="Horton D.L."/>
            <person name="Alikhan N.F."/>
            <person name="Baker D."/>
            <person name="Gharbi K."/>
            <person name="Hall N."/>
            <person name="Watson M."/>
            <person name="Adriaenssens E.M."/>
            <person name="Foster-Nyarko E."/>
            <person name="Jarju S."/>
            <person name="Secka A."/>
            <person name="Antonio M."/>
            <person name="Oren A."/>
            <person name="Chaudhuri R.R."/>
            <person name="La Ragione R."/>
            <person name="Hildebrand F."/>
            <person name="Pallen M.J."/>
        </authorList>
    </citation>
    <scope>NUCLEOTIDE SEQUENCE</scope>
    <source>
        <strain evidence="2">CHK169-11906</strain>
    </source>
</reference>
<comment type="caution">
    <text evidence="2">The sequence shown here is derived from an EMBL/GenBank/DDBJ whole genome shotgun (WGS) entry which is preliminary data.</text>
</comment>
<evidence type="ECO:0000256" key="1">
    <source>
        <dbReference type="SAM" id="Phobius"/>
    </source>
</evidence>
<evidence type="ECO:0000313" key="2">
    <source>
        <dbReference type="EMBL" id="HJA98312.1"/>
    </source>
</evidence>
<feature type="transmembrane region" description="Helical" evidence="1">
    <location>
        <begin position="56"/>
        <end position="76"/>
    </location>
</feature>
<evidence type="ECO:0000313" key="3">
    <source>
        <dbReference type="Proteomes" id="UP000824259"/>
    </source>
</evidence>
<dbReference type="Proteomes" id="UP000824259">
    <property type="component" value="Unassembled WGS sequence"/>
</dbReference>
<feature type="transmembrane region" description="Helical" evidence="1">
    <location>
        <begin position="83"/>
        <end position="104"/>
    </location>
</feature>
<sequence length="105" mass="11479">MDYITLALVSGVVVGVLALIPMLAQRGSTRACIAVFLLYFFAAVIVFYGNLPYLPWWGDGMGTTIMMTLPLLFILAGKERKTIPVLLLNALLLGFLISVAKRFLA</sequence>
<reference evidence="2" key="2">
    <citation type="submission" date="2021-04" db="EMBL/GenBank/DDBJ databases">
        <authorList>
            <person name="Gilroy R."/>
        </authorList>
    </citation>
    <scope>NUCLEOTIDE SEQUENCE</scope>
    <source>
        <strain evidence="2">CHK169-11906</strain>
    </source>
</reference>
<keyword evidence="1" id="KW-0472">Membrane</keyword>
<accession>A0A9D2IDX1</accession>
<keyword evidence="1" id="KW-1133">Transmembrane helix</keyword>
<protein>
    <submittedName>
        <fullName evidence="2">Uncharacterized protein</fullName>
    </submittedName>
</protein>
<keyword evidence="1" id="KW-0812">Transmembrane</keyword>
<feature type="transmembrane region" description="Helical" evidence="1">
    <location>
        <begin position="6"/>
        <end position="24"/>
    </location>
</feature>
<dbReference type="AlphaFoldDB" id="A0A9D2IDX1"/>
<organism evidence="2 3">
    <name type="scientific">Candidatus Alistipes avicola</name>
    <dbReference type="NCBI Taxonomy" id="2838432"/>
    <lineage>
        <taxon>Bacteria</taxon>
        <taxon>Pseudomonadati</taxon>
        <taxon>Bacteroidota</taxon>
        <taxon>Bacteroidia</taxon>
        <taxon>Bacteroidales</taxon>
        <taxon>Rikenellaceae</taxon>
        <taxon>Alistipes</taxon>
    </lineage>
</organism>
<proteinExistence type="predicted"/>
<feature type="transmembrane region" description="Helical" evidence="1">
    <location>
        <begin position="31"/>
        <end position="50"/>
    </location>
</feature>
<gene>
    <name evidence="2" type="ORF">H9779_01760</name>
</gene>